<reference evidence="5 6" key="1">
    <citation type="submission" date="2019-09" db="EMBL/GenBank/DDBJ databases">
        <authorList>
            <person name="Cao W.R."/>
        </authorList>
    </citation>
    <scope>NUCLEOTIDE SEQUENCE [LARGE SCALE GENOMIC DNA]</scope>
    <source>
        <strain evidence="5 6">B1N29</strain>
    </source>
</reference>
<dbReference type="EMBL" id="WAAT01000028">
    <property type="protein sequence ID" value="KAB1069020.1"/>
    <property type="molecule type" value="Genomic_DNA"/>
</dbReference>
<proteinExistence type="inferred from homology"/>
<dbReference type="PROSITE" id="PS52004">
    <property type="entry name" value="KS3_2"/>
    <property type="match status" value="1"/>
</dbReference>
<dbReference type="PANTHER" id="PTHR11712">
    <property type="entry name" value="POLYKETIDE SYNTHASE-RELATED"/>
    <property type="match status" value="1"/>
</dbReference>
<sequence length="381" mass="41086">MHKVHVSYNNIVSALGFSTDEVVKNIASGKTGLQVIDDKNIFQEAFCGALIDNQALDSAFNTLAPQKDYTRLEKMMITSLNEVVKSSGIDLNERVGLIISSTKGNIDVLEPNNPFDDSRAYLAELGQQIKSYFNFKNEAIVVSNACVSGVLAVSIAKRYIDYGVYDHVFIASGDVVSAFTLSGFHSFQALSKAPCKPYDANRIGINIGEVAASALITNDTNSLSNDAVEVLGEGSSNDANHISGPSRTGEGLYRSMQLAFKEAQITSKDVDYISAHGTATLFNDEMEAIAFNRMDLAEVPLNSLKGYFGHTLGASGLVETIVGMQSLKNQTLYKSAGFETLGVTQPLNIIEKTEQKPLQIFLKTASGFGGCNTAVLFKKVN</sequence>
<dbReference type="PANTHER" id="PTHR11712:SF336">
    <property type="entry name" value="3-OXOACYL-[ACYL-CARRIER-PROTEIN] SYNTHASE, MITOCHONDRIAL"/>
    <property type="match status" value="1"/>
</dbReference>
<dbReference type="Pfam" id="PF00109">
    <property type="entry name" value="ketoacyl-synt"/>
    <property type="match status" value="1"/>
</dbReference>
<feature type="domain" description="Ketosynthase family 3 (KS3)" evidence="4">
    <location>
        <begin position="1"/>
        <end position="379"/>
    </location>
</feature>
<protein>
    <submittedName>
        <fullName evidence="5">Beta-ketoacyl synthase</fullName>
    </submittedName>
</protein>
<dbReference type="Pfam" id="PF02801">
    <property type="entry name" value="Ketoacyl-synt_C"/>
    <property type="match status" value="1"/>
</dbReference>
<dbReference type="AlphaFoldDB" id="A0A6N6ME33"/>
<dbReference type="InterPro" id="IPR014030">
    <property type="entry name" value="Ketoacyl_synth_N"/>
</dbReference>
<name>A0A6N6ME33_9FLAO</name>
<dbReference type="GO" id="GO:0004315">
    <property type="term" value="F:3-oxoacyl-[acyl-carrier-protein] synthase activity"/>
    <property type="evidence" value="ECO:0007669"/>
    <property type="project" value="TreeGrafter"/>
</dbReference>
<comment type="caution">
    <text evidence="5">The sequence shown here is derived from an EMBL/GenBank/DDBJ whole genome shotgun (WGS) entry which is preliminary data.</text>
</comment>
<dbReference type="InterPro" id="IPR020841">
    <property type="entry name" value="PKS_Beta-ketoAc_synthase_dom"/>
</dbReference>
<keyword evidence="2 3" id="KW-0808">Transferase</keyword>
<dbReference type="InterPro" id="IPR016039">
    <property type="entry name" value="Thiolase-like"/>
</dbReference>
<evidence type="ECO:0000313" key="6">
    <source>
        <dbReference type="Proteomes" id="UP000441333"/>
    </source>
</evidence>
<dbReference type="Gene3D" id="3.40.47.10">
    <property type="match status" value="1"/>
</dbReference>
<dbReference type="InterPro" id="IPR000794">
    <property type="entry name" value="Beta-ketoacyl_synthase"/>
</dbReference>
<organism evidence="5 6">
    <name type="scientific">Pseudotamlana haliotis</name>
    <dbReference type="NCBI Taxonomy" id="2614804"/>
    <lineage>
        <taxon>Bacteria</taxon>
        <taxon>Pseudomonadati</taxon>
        <taxon>Bacteroidota</taxon>
        <taxon>Flavobacteriia</taxon>
        <taxon>Flavobacteriales</taxon>
        <taxon>Flavobacteriaceae</taxon>
        <taxon>Pseudotamlana</taxon>
    </lineage>
</organism>
<keyword evidence="6" id="KW-1185">Reference proteome</keyword>
<dbReference type="InterPro" id="IPR014031">
    <property type="entry name" value="Ketoacyl_synth_C"/>
</dbReference>
<dbReference type="GO" id="GO:0006633">
    <property type="term" value="P:fatty acid biosynthetic process"/>
    <property type="evidence" value="ECO:0007669"/>
    <property type="project" value="TreeGrafter"/>
</dbReference>
<evidence type="ECO:0000313" key="5">
    <source>
        <dbReference type="EMBL" id="KAB1069020.1"/>
    </source>
</evidence>
<dbReference type="SUPFAM" id="SSF53901">
    <property type="entry name" value="Thiolase-like"/>
    <property type="match status" value="2"/>
</dbReference>
<accession>A0A6N6ME33</accession>
<evidence type="ECO:0000256" key="2">
    <source>
        <dbReference type="ARBA" id="ARBA00022679"/>
    </source>
</evidence>
<dbReference type="RefSeq" id="WP_150937259.1">
    <property type="nucleotide sequence ID" value="NZ_WAAT01000028.1"/>
</dbReference>
<evidence type="ECO:0000256" key="3">
    <source>
        <dbReference type="RuleBase" id="RU003694"/>
    </source>
</evidence>
<comment type="similarity">
    <text evidence="1 3">Belongs to the thiolase-like superfamily. Beta-ketoacyl-ACP synthases family.</text>
</comment>
<dbReference type="Proteomes" id="UP000441333">
    <property type="component" value="Unassembled WGS sequence"/>
</dbReference>
<gene>
    <name evidence="5" type="ORF">F6U93_04495</name>
</gene>
<evidence type="ECO:0000259" key="4">
    <source>
        <dbReference type="PROSITE" id="PS52004"/>
    </source>
</evidence>
<evidence type="ECO:0000256" key="1">
    <source>
        <dbReference type="ARBA" id="ARBA00008467"/>
    </source>
</evidence>